<sequence>MEFIFDAKHQESVNKKLSSGNVVVSKLLIFPIKSCEGTSVVESTYTTDGLEFDRWWTIIDASNHKLFTARAIPKMVLIRPKVVQDPTDPDGGRLEISFPSDSDCETFSVPLRPTPSTLQQWTLVEDCSVHSMTNMDGYITQPHSSSGSEASLCSAVLSRFMGRPVHLIFKGPRPRPAAPTWSFEKLDPFVGYHDGYPLHVASEESMEGVKAMVKKWSQEHAEDSSDPQIWDTKSMVIERYRPNIVFKGAVVPFAEDMWREIVISPASGFKGNSPPSGALIRLLPNVDPASGLRNMSVPSKPLLKFRKGLDPGRPAFSCFGANAVPAGEGILRVGDVIAVKTWDNV</sequence>
<reference evidence="1" key="1">
    <citation type="submission" date="2021-03" db="EMBL/GenBank/DDBJ databases">
        <authorList>
            <consortium name="DOE Joint Genome Institute"/>
            <person name="Ahrendt S."/>
            <person name="Looney B.P."/>
            <person name="Miyauchi S."/>
            <person name="Morin E."/>
            <person name="Drula E."/>
            <person name="Courty P.E."/>
            <person name="Chicoki N."/>
            <person name="Fauchery L."/>
            <person name="Kohler A."/>
            <person name="Kuo A."/>
            <person name="Labutti K."/>
            <person name="Pangilinan J."/>
            <person name="Lipzen A."/>
            <person name="Riley R."/>
            <person name="Andreopoulos W."/>
            <person name="He G."/>
            <person name="Johnson J."/>
            <person name="Barry K.W."/>
            <person name="Grigoriev I.V."/>
            <person name="Nagy L."/>
            <person name="Hibbett D."/>
            <person name="Henrissat B."/>
            <person name="Matheny P.B."/>
            <person name="Labbe J."/>
            <person name="Martin F."/>
        </authorList>
    </citation>
    <scope>NUCLEOTIDE SEQUENCE</scope>
    <source>
        <strain evidence="1">HHB10654</strain>
    </source>
</reference>
<organism evidence="1 2">
    <name type="scientific">Artomyces pyxidatus</name>
    <dbReference type="NCBI Taxonomy" id="48021"/>
    <lineage>
        <taxon>Eukaryota</taxon>
        <taxon>Fungi</taxon>
        <taxon>Dikarya</taxon>
        <taxon>Basidiomycota</taxon>
        <taxon>Agaricomycotina</taxon>
        <taxon>Agaricomycetes</taxon>
        <taxon>Russulales</taxon>
        <taxon>Auriscalpiaceae</taxon>
        <taxon>Artomyces</taxon>
    </lineage>
</organism>
<protein>
    <submittedName>
        <fullName evidence="1">Uncharacterized protein</fullName>
    </submittedName>
</protein>
<accession>A0ACB8TIQ9</accession>
<dbReference type="EMBL" id="MU277188">
    <property type="protein sequence ID" value="KAI0068321.1"/>
    <property type="molecule type" value="Genomic_DNA"/>
</dbReference>
<evidence type="ECO:0000313" key="1">
    <source>
        <dbReference type="EMBL" id="KAI0068321.1"/>
    </source>
</evidence>
<reference evidence="1" key="2">
    <citation type="journal article" date="2022" name="New Phytol.">
        <title>Evolutionary transition to the ectomycorrhizal habit in the genomes of a hyperdiverse lineage of mushroom-forming fungi.</title>
        <authorList>
            <person name="Looney B."/>
            <person name="Miyauchi S."/>
            <person name="Morin E."/>
            <person name="Drula E."/>
            <person name="Courty P.E."/>
            <person name="Kohler A."/>
            <person name="Kuo A."/>
            <person name="LaButti K."/>
            <person name="Pangilinan J."/>
            <person name="Lipzen A."/>
            <person name="Riley R."/>
            <person name="Andreopoulos W."/>
            <person name="He G."/>
            <person name="Johnson J."/>
            <person name="Nolan M."/>
            <person name="Tritt A."/>
            <person name="Barry K.W."/>
            <person name="Grigoriev I.V."/>
            <person name="Nagy L.G."/>
            <person name="Hibbett D."/>
            <person name="Henrissat B."/>
            <person name="Matheny P.B."/>
            <person name="Labbe J."/>
            <person name="Martin F.M."/>
        </authorList>
    </citation>
    <scope>NUCLEOTIDE SEQUENCE</scope>
    <source>
        <strain evidence="1">HHB10654</strain>
    </source>
</reference>
<proteinExistence type="predicted"/>
<name>A0ACB8TIQ9_9AGAM</name>
<evidence type="ECO:0000313" key="2">
    <source>
        <dbReference type="Proteomes" id="UP000814140"/>
    </source>
</evidence>
<comment type="caution">
    <text evidence="1">The sequence shown here is derived from an EMBL/GenBank/DDBJ whole genome shotgun (WGS) entry which is preliminary data.</text>
</comment>
<dbReference type="Proteomes" id="UP000814140">
    <property type="component" value="Unassembled WGS sequence"/>
</dbReference>
<keyword evidence="2" id="KW-1185">Reference proteome</keyword>
<gene>
    <name evidence="1" type="ORF">BV25DRAFT_1867320</name>
</gene>